<evidence type="ECO:0000256" key="2">
    <source>
        <dbReference type="ARBA" id="ARBA00022723"/>
    </source>
</evidence>
<dbReference type="PANTHER" id="PTHR23220">
    <property type="entry name" value="INTEGRIN ALPHA"/>
    <property type="match status" value="1"/>
</dbReference>
<evidence type="ECO:0000256" key="5">
    <source>
        <dbReference type="ARBA" id="ARBA00023136"/>
    </source>
</evidence>
<dbReference type="Pfam" id="PF08441">
    <property type="entry name" value="Integrin_A_Ig_1"/>
    <property type="match status" value="1"/>
</dbReference>
<dbReference type="SUPFAM" id="SSF69179">
    <property type="entry name" value="Integrin domains"/>
    <property type="match status" value="1"/>
</dbReference>
<dbReference type="EMBL" id="NBAG03000092">
    <property type="protein sequence ID" value="PNI89994.1"/>
    <property type="molecule type" value="Genomic_DNA"/>
</dbReference>
<comment type="caution">
    <text evidence="8">The sequence shown here is derived from an EMBL/GenBank/DDBJ whole genome shotgun (WGS) entry which is preliminary data.</text>
</comment>
<evidence type="ECO:0000256" key="3">
    <source>
        <dbReference type="ARBA" id="ARBA00022837"/>
    </source>
</evidence>
<accession>A0A2J8Q149</accession>
<evidence type="ECO:0000259" key="7">
    <source>
        <dbReference type="Pfam" id="PF08441"/>
    </source>
</evidence>
<feature type="domain" description="Integrin alpha first immunoglubulin-like" evidence="7">
    <location>
        <begin position="1"/>
        <end position="54"/>
    </location>
</feature>
<protein>
    <submittedName>
        <fullName evidence="8">ITGA7 isoform 5</fullName>
    </submittedName>
</protein>
<organism evidence="8 9">
    <name type="scientific">Pan troglodytes</name>
    <name type="common">Chimpanzee</name>
    <dbReference type="NCBI Taxonomy" id="9598"/>
    <lineage>
        <taxon>Eukaryota</taxon>
        <taxon>Metazoa</taxon>
        <taxon>Chordata</taxon>
        <taxon>Craniata</taxon>
        <taxon>Vertebrata</taxon>
        <taxon>Euteleostomi</taxon>
        <taxon>Mammalia</taxon>
        <taxon>Eutheria</taxon>
        <taxon>Euarchontoglires</taxon>
        <taxon>Primates</taxon>
        <taxon>Haplorrhini</taxon>
        <taxon>Catarrhini</taxon>
        <taxon>Hominidae</taxon>
        <taxon>Pan</taxon>
    </lineage>
</organism>
<feature type="non-terminal residue" evidence="8">
    <location>
        <position position="1"/>
    </location>
</feature>
<keyword evidence="3" id="KW-0106">Calcium</keyword>
<dbReference type="PANTHER" id="PTHR23220:SF90">
    <property type="entry name" value="INTEGRIN ALPHA-7"/>
    <property type="match status" value="1"/>
</dbReference>
<gene>
    <name evidence="8" type="ORF">CK820_G0046558</name>
</gene>
<dbReference type="InterPro" id="IPR032695">
    <property type="entry name" value="Integrin_dom_sf"/>
</dbReference>
<dbReference type="Proteomes" id="UP000236370">
    <property type="component" value="Unassembled WGS sequence"/>
</dbReference>
<keyword evidence="4" id="KW-0401">Integrin</keyword>
<evidence type="ECO:0000256" key="6">
    <source>
        <dbReference type="ARBA" id="ARBA00023180"/>
    </source>
</evidence>
<keyword evidence="2" id="KW-0479">Metal-binding</keyword>
<reference evidence="8 9" key="1">
    <citation type="submission" date="2017-12" db="EMBL/GenBank/DDBJ databases">
        <title>High-resolution comparative analysis of great ape genomes.</title>
        <authorList>
            <person name="Pollen A."/>
            <person name="Hastie A."/>
            <person name="Hormozdiari F."/>
            <person name="Dougherty M."/>
            <person name="Liu R."/>
            <person name="Chaisson M."/>
            <person name="Hoppe E."/>
            <person name="Hill C."/>
            <person name="Pang A."/>
            <person name="Hillier L."/>
            <person name="Baker C."/>
            <person name="Armstrong J."/>
            <person name="Shendure J."/>
            <person name="Paten B."/>
            <person name="Wilson R."/>
            <person name="Chao H."/>
            <person name="Schneider V."/>
            <person name="Ventura M."/>
            <person name="Kronenberg Z."/>
            <person name="Murali S."/>
            <person name="Gordon D."/>
            <person name="Cantsilieris S."/>
            <person name="Munson K."/>
            <person name="Nelson B."/>
            <person name="Raja A."/>
            <person name="Underwood J."/>
            <person name="Diekhans M."/>
            <person name="Fiddes I."/>
            <person name="Haussler D."/>
            <person name="Eichler E."/>
        </authorList>
    </citation>
    <scope>NUCLEOTIDE SEQUENCE [LARGE SCALE GENOMIC DNA]</scope>
    <source>
        <strain evidence="8">Yerkes chimp pedigree #C0471</strain>
    </source>
</reference>
<evidence type="ECO:0000313" key="9">
    <source>
        <dbReference type="Proteomes" id="UP000236370"/>
    </source>
</evidence>
<dbReference type="GO" id="GO:0046872">
    <property type="term" value="F:metal ion binding"/>
    <property type="evidence" value="ECO:0007669"/>
    <property type="project" value="UniProtKB-KW"/>
</dbReference>
<dbReference type="GO" id="GO:0005886">
    <property type="term" value="C:plasma membrane"/>
    <property type="evidence" value="ECO:0007669"/>
    <property type="project" value="UniProtKB-ARBA"/>
</dbReference>
<name>A0A2J8Q149_PANTR</name>
<dbReference type="AlphaFoldDB" id="A0A2J8Q149"/>
<dbReference type="GO" id="GO:0007229">
    <property type="term" value="P:integrin-mediated signaling pathway"/>
    <property type="evidence" value="ECO:0007669"/>
    <property type="project" value="UniProtKB-KW"/>
</dbReference>
<evidence type="ECO:0000313" key="8">
    <source>
        <dbReference type="EMBL" id="PNI89994.1"/>
    </source>
</evidence>
<dbReference type="Gene3D" id="2.60.40.1460">
    <property type="entry name" value="Integrin domains. Chain A, domain 2"/>
    <property type="match status" value="1"/>
</dbReference>
<comment type="subcellular location">
    <subcellularLocation>
        <location evidence="1">Membrane</location>
        <topology evidence="1">Single-pass type I membrane protein</topology>
    </subcellularLocation>
</comment>
<proteinExistence type="predicted"/>
<keyword evidence="6" id="KW-0325">Glycoprotein</keyword>
<dbReference type="InterPro" id="IPR013649">
    <property type="entry name" value="Integrin_alpha_Ig-like_1"/>
</dbReference>
<evidence type="ECO:0000256" key="1">
    <source>
        <dbReference type="ARBA" id="ARBA00004479"/>
    </source>
</evidence>
<keyword evidence="5" id="KW-0472">Membrane</keyword>
<sequence length="108" mass="12076">VKDKLRAIVVTLSYSLQTPRLRRQAPGQGLPPVAPILNAHQPSTQRAEIHFLKQGCGEDKICQSNLQLVRARFCTRVSDTEFQPLPMRSHSACPMRMPPMLSVSWGTP</sequence>
<evidence type="ECO:0000256" key="4">
    <source>
        <dbReference type="ARBA" id="ARBA00023037"/>
    </source>
</evidence>